<dbReference type="EnsemblPlants" id="AET4Gv20012200.5">
    <property type="protein sequence ID" value="AET4Gv20012200.5"/>
    <property type="gene ID" value="AET4Gv20012200"/>
</dbReference>
<reference evidence="2" key="1">
    <citation type="journal article" date="2014" name="Science">
        <title>Ancient hybridizations among the ancestral genomes of bread wheat.</title>
        <authorList>
            <consortium name="International Wheat Genome Sequencing Consortium,"/>
            <person name="Marcussen T."/>
            <person name="Sandve S.R."/>
            <person name="Heier L."/>
            <person name="Spannagl M."/>
            <person name="Pfeifer M."/>
            <person name="Jakobsen K.S."/>
            <person name="Wulff B.B."/>
            <person name="Steuernagel B."/>
            <person name="Mayer K.F."/>
            <person name="Olsen O.A."/>
        </authorList>
    </citation>
    <scope>NUCLEOTIDE SEQUENCE [LARGE SCALE GENOMIC DNA]</scope>
    <source>
        <strain evidence="2">cv. AL8/78</strain>
    </source>
</reference>
<reference evidence="2" key="2">
    <citation type="journal article" date="2017" name="Nat. Plants">
        <title>The Aegilops tauschii genome reveals multiple impacts of transposons.</title>
        <authorList>
            <person name="Zhao G."/>
            <person name="Zou C."/>
            <person name="Li K."/>
            <person name="Wang K."/>
            <person name="Li T."/>
            <person name="Gao L."/>
            <person name="Zhang X."/>
            <person name="Wang H."/>
            <person name="Yang Z."/>
            <person name="Liu X."/>
            <person name="Jiang W."/>
            <person name="Mao L."/>
            <person name="Kong X."/>
            <person name="Jiao Y."/>
            <person name="Jia J."/>
        </authorList>
    </citation>
    <scope>NUCLEOTIDE SEQUENCE [LARGE SCALE GENOMIC DNA]</scope>
    <source>
        <strain evidence="2">cv. AL8/78</strain>
    </source>
</reference>
<accession>A0A453H003</accession>
<sequence length="134" mass="14855">NRLRIPSSIHESSIITKNKQSARCNKRRKDGSKIFLLAADHLLLVVLAGEGLERGLDDAPAEAEHEVQRRLLLDVVVGQRAPVLQLLPREDQPLLVRRDPLLVLDLGLDIVDGVAALDLERDGLARQGLDEDLH</sequence>
<reference evidence="1" key="5">
    <citation type="journal article" date="2021" name="G3 (Bethesda)">
        <title>Aegilops tauschii genome assembly Aet v5.0 features greater sequence contiguity and improved annotation.</title>
        <authorList>
            <person name="Wang L."/>
            <person name="Zhu T."/>
            <person name="Rodriguez J.C."/>
            <person name="Deal K.R."/>
            <person name="Dubcovsky J."/>
            <person name="McGuire P.E."/>
            <person name="Lux T."/>
            <person name="Spannagl M."/>
            <person name="Mayer K.F.X."/>
            <person name="Baldrich P."/>
            <person name="Meyers B.C."/>
            <person name="Huo N."/>
            <person name="Gu Y.Q."/>
            <person name="Zhou H."/>
            <person name="Devos K.M."/>
            <person name="Bennetzen J.L."/>
            <person name="Unver T."/>
            <person name="Budak H."/>
            <person name="Gulick P.J."/>
            <person name="Galiba G."/>
            <person name="Kalapos B."/>
            <person name="Nelson D.R."/>
            <person name="Li P."/>
            <person name="You F.M."/>
            <person name="Luo M.C."/>
            <person name="Dvorak J."/>
        </authorList>
    </citation>
    <scope>NUCLEOTIDE SEQUENCE [LARGE SCALE GENOMIC DNA]</scope>
    <source>
        <strain evidence="1">cv. AL8/78</strain>
    </source>
</reference>
<reference evidence="1" key="4">
    <citation type="submission" date="2019-03" db="UniProtKB">
        <authorList>
            <consortium name="EnsemblPlants"/>
        </authorList>
    </citation>
    <scope>IDENTIFICATION</scope>
</reference>
<dbReference type="Proteomes" id="UP000015105">
    <property type="component" value="Chromosome 4D"/>
</dbReference>
<evidence type="ECO:0000313" key="1">
    <source>
        <dbReference type="EnsemblPlants" id="AET4Gv20012200.5"/>
    </source>
</evidence>
<dbReference type="Gramene" id="AET4Gv20012200.5">
    <property type="protein sequence ID" value="AET4Gv20012200.5"/>
    <property type="gene ID" value="AET4Gv20012200"/>
</dbReference>
<name>A0A453H003_AEGTS</name>
<evidence type="ECO:0000313" key="2">
    <source>
        <dbReference type="Proteomes" id="UP000015105"/>
    </source>
</evidence>
<protein>
    <submittedName>
        <fullName evidence="1">Uncharacterized protein</fullName>
    </submittedName>
</protein>
<dbReference type="AlphaFoldDB" id="A0A453H003"/>
<reference evidence="1" key="3">
    <citation type="journal article" date="2017" name="Nature">
        <title>Genome sequence of the progenitor of the wheat D genome Aegilops tauschii.</title>
        <authorList>
            <person name="Luo M.C."/>
            <person name="Gu Y.Q."/>
            <person name="Puiu D."/>
            <person name="Wang H."/>
            <person name="Twardziok S.O."/>
            <person name="Deal K.R."/>
            <person name="Huo N."/>
            <person name="Zhu T."/>
            <person name="Wang L."/>
            <person name="Wang Y."/>
            <person name="McGuire P.E."/>
            <person name="Liu S."/>
            <person name="Long H."/>
            <person name="Ramasamy R.K."/>
            <person name="Rodriguez J.C."/>
            <person name="Van S.L."/>
            <person name="Yuan L."/>
            <person name="Wang Z."/>
            <person name="Xia Z."/>
            <person name="Xiao L."/>
            <person name="Anderson O.D."/>
            <person name="Ouyang S."/>
            <person name="Liang Y."/>
            <person name="Zimin A.V."/>
            <person name="Pertea G."/>
            <person name="Qi P."/>
            <person name="Bennetzen J.L."/>
            <person name="Dai X."/>
            <person name="Dawson M.W."/>
            <person name="Muller H.G."/>
            <person name="Kugler K."/>
            <person name="Rivarola-Duarte L."/>
            <person name="Spannagl M."/>
            <person name="Mayer K.F.X."/>
            <person name="Lu F.H."/>
            <person name="Bevan M.W."/>
            <person name="Leroy P."/>
            <person name="Li P."/>
            <person name="You F.M."/>
            <person name="Sun Q."/>
            <person name="Liu Z."/>
            <person name="Lyons E."/>
            <person name="Wicker T."/>
            <person name="Salzberg S.L."/>
            <person name="Devos K.M."/>
            <person name="Dvorak J."/>
        </authorList>
    </citation>
    <scope>NUCLEOTIDE SEQUENCE [LARGE SCALE GENOMIC DNA]</scope>
    <source>
        <strain evidence="1">cv. AL8/78</strain>
    </source>
</reference>
<organism evidence="1 2">
    <name type="scientific">Aegilops tauschii subsp. strangulata</name>
    <name type="common">Goatgrass</name>
    <dbReference type="NCBI Taxonomy" id="200361"/>
    <lineage>
        <taxon>Eukaryota</taxon>
        <taxon>Viridiplantae</taxon>
        <taxon>Streptophyta</taxon>
        <taxon>Embryophyta</taxon>
        <taxon>Tracheophyta</taxon>
        <taxon>Spermatophyta</taxon>
        <taxon>Magnoliopsida</taxon>
        <taxon>Liliopsida</taxon>
        <taxon>Poales</taxon>
        <taxon>Poaceae</taxon>
        <taxon>BOP clade</taxon>
        <taxon>Pooideae</taxon>
        <taxon>Triticodae</taxon>
        <taxon>Triticeae</taxon>
        <taxon>Triticinae</taxon>
        <taxon>Aegilops</taxon>
    </lineage>
</organism>
<keyword evidence="2" id="KW-1185">Reference proteome</keyword>
<proteinExistence type="predicted"/>